<dbReference type="EMBL" id="GL882881">
    <property type="protein sequence ID" value="EGF81727.1"/>
    <property type="molecule type" value="Genomic_DNA"/>
</dbReference>
<name>F4NYK7_BATDJ</name>
<dbReference type="RefSeq" id="XP_006677250.1">
    <property type="nucleotide sequence ID" value="XM_006677187.1"/>
</dbReference>
<gene>
    <name evidence="2" type="ORF">BATDEDRAFT_23294</name>
</gene>
<evidence type="ECO:0000313" key="2">
    <source>
        <dbReference type="EMBL" id="EGF81727.1"/>
    </source>
</evidence>
<dbReference type="InParanoid" id="F4NYK7"/>
<keyword evidence="1" id="KW-0812">Transmembrane</keyword>
<accession>F4NYK7</accession>
<dbReference type="HOGENOM" id="CLU_1970124_0_0_1"/>
<proteinExistence type="predicted"/>
<evidence type="ECO:0000256" key="1">
    <source>
        <dbReference type="SAM" id="Phobius"/>
    </source>
</evidence>
<organism evidence="2 3">
    <name type="scientific">Batrachochytrium dendrobatidis (strain JAM81 / FGSC 10211)</name>
    <name type="common">Frog chytrid fungus</name>
    <dbReference type="NCBI Taxonomy" id="684364"/>
    <lineage>
        <taxon>Eukaryota</taxon>
        <taxon>Fungi</taxon>
        <taxon>Fungi incertae sedis</taxon>
        <taxon>Chytridiomycota</taxon>
        <taxon>Chytridiomycota incertae sedis</taxon>
        <taxon>Chytridiomycetes</taxon>
        <taxon>Rhizophydiales</taxon>
        <taxon>Rhizophydiales incertae sedis</taxon>
        <taxon>Batrachochytrium</taxon>
    </lineage>
</organism>
<dbReference type="GeneID" id="18238180"/>
<dbReference type="Proteomes" id="UP000007241">
    <property type="component" value="Unassembled WGS sequence"/>
</dbReference>
<keyword evidence="1" id="KW-0472">Membrane</keyword>
<protein>
    <submittedName>
        <fullName evidence="2">Uncharacterized protein</fullName>
    </submittedName>
</protein>
<dbReference type="AlphaFoldDB" id="F4NYK7"/>
<sequence>MRDGADVTERAFASGARSRSCFVDDREWCGELLDMMGVIDILRGMGETHVSQRNRSTEQLEITPNGSLNSSKYIGNELLDHYLITVENGFKDEYFTLQPHCKINEKLVISLAVCLSGYLHILLYSTF</sequence>
<keyword evidence="3" id="KW-1185">Reference proteome</keyword>
<feature type="transmembrane region" description="Helical" evidence="1">
    <location>
        <begin position="107"/>
        <end position="125"/>
    </location>
</feature>
<keyword evidence="1" id="KW-1133">Transmembrane helix</keyword>
<reference evidence="2 3" key="1">
    <citation type="submission" date="2009-12" db="EMBL/GenBank/DDBJ databases">
        <title>The draft genome of Batrachochytrium dendrobatidis.</title>
        <authorList>
            <consortium name="US DOE Joint Genome Institute (JGI-PGF)"/>
            <person name="Kuo A."/>
            <person name="Salamov A."/>
            <person name="Schmutz J."/>
            <person name="Lucas S."/>
            <person name="Pitluck S."/>
            <person name="Rosenblum E."/>
            <person name="Stajich J."/>
            <person name="Eisen M."/>
            <person name="Grigoriev I.V."/>
        </authorList>
    </citation>
    <scope>NUCLEOTIDE SEQUENCE [LARGE SCALE GENOMIC DNA]</scope>
    <source>
        <strain evidence="3">JAM81 / FGSC 10211</strain>
    </source>
</reference>
<evidence type="ECO:0000313" key="3">
    <source>
        <dbReference type="Proteomes" id="UP000007241"/>
    </source>
</evidence>